<dbReference type="PROSITE" id="PS51257">
    <property type="entry name" value="PROKAR_LIPOPROTEIN"/>
    <property type="match status" value="1"/>
</dbReference>
<comment type="caution">
    <text evidence="5">The sequence shown here is derived from an EMBL/GenBank/DDBJ whole genome shotgun (WGS) entry which is preliminary data.</text>
</comment>
<dbReference type="InterPro" id="IPR036318">
    <property type="entry name" value="FAD-bd_PCMH-like_sf"/>
</dbReference>
<dbReference type="Proteomes" id="UP000304928">
    <property type="component" value="Unassembled WGS sequence"/>
</dbReference>
<evidence type="ECO:0000313" key="5">
    <source>
        <dbReference type="EMBL" id="THW92610.1"/>
    </source>
</evidence>
<protein>
    <submittedName>
        <fullName evidence="5">FAD binding domain protein</fullName>
    </submittedName>
</protein>
<dbReference type="GO" id="GO:0071949">
    <property type="term" value="F:FAD binding"/>
    <property type="evidence" value="ECO:0007669"/>
    <property type="project" value="InterPro"/>
</dbReference>
<gene>
    <name evidence="5" type="ORF">D6D15_03007</name>
</gene>
<evidence type="ECO:0000256" key="1">
    <source>
        <dbReference type="ARBA" id="ARBA00005466"/>
    </source>
</evidence>
<feature type="chain" id="PRO_5020383302" evidence="3">
    <location>
        <begin position="21"/>
        <end position="565"/>
    </location>
</feature>
<dbReference type="InterPro" id="IPR050432">
    <property type="entry name" value="FAD-linked_Oxidoreductases_BP"/>
</dbReference>
<dbReference type="InterPro" id="IPR012951">
    <property type="entry name" value="BBE"/>
</dbReference>
<dbReference type="Pfam" id="PF08031">
    <property type="entry name" value="BBE"/>
    <property type="match status" value="1"/>
</dbReference>
<name>A0A4S9BH33_AURPU</name>
<keyword evidence="2" id="KW-0560">Oxidoreductase</keyword>
<dbReference type="InterPro" id="IPR016169">
    <property type="entry name" value="FAD-bd_PCMH_sub2"/>
</dbReference>
<accession>A0A4S9BH33</accession>
<organism evidence="5 6">
    <name type="scientific">Aureobasidium pullulans</name>
    <name type="common">Black yeast</name>
    <name type="synonym">Pullularia pullulans</name>
    <dbReference type="NCBI Taxonomy" id="5580"/>
    <lineage>
        <taxon>Eukaryota</taxon>
        <taxon>Fungi</taxon>
        <taxon>Dikarya</taxon>
        <taxon>Ascomycota</taxon>
        <taxon>Pezizomycotina</taxon>
        <taxon>Dothideomycetes</taxon>
        <taxon>Dothideomycetidae</taxon>
        <taxon>Dothideales</taxon>
        <taxon>Saccotheciaceae</taxon>
        <taxon>Aureobasidium</taxon>
    </lineage>
</organism>
<sequence>MSRITSVIGGFLGLACLVSGALPPTRYDRCKCLPGDACWPSEQDWNRFNVTVGGRLIKTIPLGSPCHDPHYDSDKCEELKSQWTKAPVHIDSSSSVQAAIFANASCDPFTPRSTPCLLGNYVSYAVNVTGPTDIAATIRFADKNNVRLVVRNTGHDYMGRSTGAGGLAIWTHFLKNITVKDWSDGTYRGKALKLSAGVQGSDVLSAADAVGLIAVTGECPTVGIAGGYTMGGGHSPLSTAFGLSADNTLEFEVVTADGKLVYAHPSSPEHADLFWALSGSGSGNYGVVVSVTVKAHPNAITSGASFVIDDSGIDYGSVLDVWHAKLPAIVDSGCQVTYAVSNTSLQLFSITGYNRTQDDIFQTLQPFIETMAAMNTSLEPKYTTFSRYHDHYLDYFGPLPAGLFGGASDQLMGGRLLPRKDLSSIGPAIKKTLQLGVRFIGQAESVSRFATSQRAVLPQWRDALVMSAYSLPFSLEVPIADMEARQDYITNTIMPLIESVTPNAGAYINEADYQQPDWQNAFYGSNYGRLLSAKKKYDPKGLFYNRIAVGSEKWVSRDDGRLCLA</sequence>
<dbReference type="SUPFAM" id="SSF56176">
    <property type="entry name" value="FAD-binding/transporter-associated domain-like"/>
    <property type="match status" value="1"/>
</dbReference>
<dbReference type="Pfam" id="PF01565">
    <property type="entry name" value="FAD_binding_4"/>
    <property type="match status" value="1"/>
</dbReference>
<evidence type="ECO:0000256" key="2">
    <source>
        <dbReference type="ARBA" id="ARBA00023002"/>
    </source>
</evidence>
<proteinExistence type="inferred from homology"/>
<dbReference type="PROSITE" id="PS51387">
    <property type="entry name" value="FAD_PCMH"/>
    <property type="match status" value="1"/>
</dbReference>
<dbReference type="InterPro" id="IPR016166">
    <property type="entry name" value="FAD-bd_PCMH"/>
</dbReference>
<dbReference type="PANTHER" id="PTHR13878:SF91">
    <property type="entry name" value="FAD BINDING DOMAIN PROTEIN (AFU_ORTHOLOGUE AFUA_6G12070)-RELATED"/>
    <property type="match status" value="1"/>
</dbReference>
<evidence type="ECO:0000313" key="6">
    <source>
        <dbReference type="Proteomes" id="UP000304928"/>
    </source>
</evidence>
<dbReference type="PANTHER" id="PTHR13878">
    <property type="entry name" value="GULONOLACTONE OXIDASE"/>
    <property type="match status" value="1"/>
</dbReference>
<dbReference type="GO" id="GO:0016491">
    <property type="term" value="F:oxidoreductase activity"/>
    <property type="evidence" value="ECO:0007669"/>
    <property type="project" value="UniProtKB-KW"/>
</dbReference>
<dbReference type="Gene3D" id="3.30.465.10">
    <property type="match status" value="2"/>
</dbReference>
<evidence type="ECO:0000256" key="3">
    <source>
        <dbReference type="SAM" id="SignalP"/>
    </source>
</evidence>
<evidence type="ECO:0000259" key="4">
    <source>
        <dbReference type="PROSITE" id="PS51387"/>
    </source>
</evidence>
<feature type="domain" description="FAD-binding PCMH-type" evidence="4">
    <location>
        <begin position="118"/>
        <end position="298"/>
    </location>
</feature>
<feature type="signal peptide" evidence="3">
    <location>
        <begin position="1"/>
        <end position="20"/>
    </location>
</feature>
<dbReference type="InterPro" id="IPR006094">
    <property type="entry name" value="Oxid_FAD_bind_N"/>
</dbReference>
<comment type="similarity">
    <text evidence="1">Belongs to the oxygen-dependent FAD-linked oxidoreductase family.</text>
</comment>
<dbReference type="EMBL" id="QZAR01000034">
    <property type="protein sequence ID" value="THW92610.1"/>
    <property type="molecule type" value="Genomic_DNA"/>
</dbReference>
<keyword evidence="3" id="KW-0732">Signal</keyword>
<reference evidence="5 6" key="1">
    <citation type="submission" date="2018-10" db="EMBL/GenBank/DDBJ databases">
        <title>Fifty Aureobasidium pullulans genomes reveal a recombining polyextremotolerant generalist.</title>
        <authorList>
            <person name="Gostincar C."/>
            <person name="Turk M."/>
            <person name="Zajc J."/>
            <person name="Gunde-Cimerman N."/>
        </authorList>
    </citation>
    <scope>NUCLEOTIDE SEQUENCE [LARGE SCALE GENOMIC DNA]</scope>
    <source>
        <strain evidence="5 6">EXF-10507</strain>
    </source>
</reference>
<dbReference type="AlphaFoldDB" id="A0A4S9BH33"/>